<evidence type="ECO:0000256" key="3">
    <source>
        <dbReference type="PROSITE-ProRule" id="PRU01091"/>
    </source>
</evidence>
<dbReference type="Pfam" id="PF00486">
    <property type="entry name" value="Trans_reg_C"/>
    <property type="match status" value="1"/>
</dbReference>
<proteinExistence type="predicted"/>
<dbReference type="PROSITE" id="PS50110">
    <property type="entry name" value="RESPONSE_REGULATORY"/>
    <property type="match status" value="1"/>
</dbReference>
<organism evidence="6 7">
    <name type="scientific">Streptomyces siderophoricus</name>
    <dbReference type="NCBI Taxonomy" id="2802281"/>
    <lineage>
        <taxon>Bacteria</taxon>
        <taxon>Bacillati</taxon>
        <taxon>Actinomycetota</taxon>
        <taxon>Actinomycetes</taxon>
        <taxon>Kitasatosporales</taxon>
        <taxon>Streptomycetaceae</taxon>
        <taxon>Streptomyces</taxon>
    </lineage>
</organism>
<feature type="DNA-binding region" description="OmpR/PhoB-type" evidence="3">
    <location>
        <begin position="130"/>
        <end position="225"/>
    </location>
</feature>
<dbReference type="InterPro" id="IPR001867">
    <property type="entry name" value="OmpR/PhoB-type_DNA-bd"/>
</dbReference>
<dbReference type="SMART" id="SM00862">
    <property type="entry name" value="Trans_reg_C"/>
    <property type="match status" value="1"/>
</dbReference>
<evidence type="ECO:0000313" key="6">
    <source>
        <dbReference type="EMBL" id="MBL1091194.1"/>
    </source>
</evidence>
<dbReference type="Gene3D" id="6.10.250.690">
    <property type="match status" value="1"/>
</dbReference>
<keyword evidence="1 3" id="KW-0238">DNA-binding</keyword>
<protein>
    <submittedName>
        <fullName evidence="6">Response regulator transcription factor</fullName>
    </submittedName>
</protein>
<sequence>MRVLVVADEEHLAGIIAAGLRRDAIAADIAHDGREALAKMRLGAYDVVVLDRDLTGLHGDDIYRHIVERGLLTRMLMLTASGTVHDREGGGVEGLGLGLGADDHLSKPFAYEELLARVLALGRRNRPARPQVIERAGVTVDTARRLALRDGRPLPLSRQEFGVLEVLLRAQGAVVSGDDLIEEVWEEHTSYRTNAVQVTLSTLRAKLGDPPVIETVPGAGYRLRDR</sequence>
<evidence type="ECO:0000256" key="2">
    <source>
        <dbReference type="PROSITE-ProRule" id="PRU00169"/>
    </source>
</evidence>
<name>A0ABS1MTY1_9ACTN</name>
<evidence type="ECO:0000256" key="1">
    <source>
        <dbReference type="ARBA" id="ARBA00023125"/>
    </source>
</evidence>
<dbReference type="Pfam" id="PF00072">
    <property type="entry name" value="Response_reg"/>
    <property type="match status" value="1"/>
</dbReference>
<feature type="modified residue" description="4-aspartylphosphate" evidence="2">
    <location>
        <position position="51"/>
    </location>
</feature>
<reference evidence="6 7" key="1">
    <citation type="submission" date="2021-01" db="EMBL/GenBank/DDBJ databases">
        <title>WGS of actinomycetes isolated from Thailand.</title>
        <authorList>
            <person name="Thawai C."/>
        </authorList>
    </citation>
    <scope>NUCLEOTIDE SEQUENCE [LARGE SCALE GENOMIC DNA]</scope>
    <source>
        <strain evidence="6 7">CH9-7</strain>
    </source>
</reference>
<feature type="domain" description="OmpR/PhoB-type" evidence="5">
    <location>
        <begin position="130"/>
        <end position="225"/>
    </location>
</feature>
<dbReference type="EMBL" id="JAERRI010000009">
    <property type="protein sequence ID" value="MBL1091194.1"/>
    <property type="molecule type" value="Genomic_DNA"/>
</dbReference>
<evidence type="ECO:0000313" key="7">
    <source>
        <dbReference type="Proteomes" id="UP000629371"/>
    </source>
</evidence>
<dbReference type="CDD" id="cd00383">
    <property type="entry name" value="trans_reg_C"/>
    <property type="match status" value="1"/>
</dbReference>
<dbReference type="PROSITE" id="PS51755">
    <property type="entry name" value="OMPR_PHOB"/>
    <property type="match status" value="1"/>
</dbReference>
<dbReference type="SMART" id="SM00448">
    <property type="entry name" value="REC"/>
    <property type="match status" value="1"/>
</dbReference>
<dbReference type="Gene3D" id="3.40.50.2300">
    <property type="match status" value="1"/>
</dbReference>
<dbReference type="SUPFAM" id="SSF52172">
    <property type="entry name" value="CheY-like"/>
    <property type="match status" value="1"/>
</dbReference>
<dbReference type="InterPro" id="IPR039420">
    <property type="entry name" value="WalR-like"/>
</dbReference>
<evidence type="ECO:0000259" key="5">
    <source>
        <dbReference type="PROSITE" id="PS51755"/>
    </source>
</evidence>
<dbReference type="PANTHER" id="PTHR48111">
    <property type="entry name" value="REGULATOR OF RPOS"/>
    <property type="match status" value="1"/>
</dbReference>
<feature type="domain" description="Response regulatory" evidence="4">
    <location>
        <begin position="2"/>
        <end position="122"/>
    </location>
</feature>
<keyword evidence="7" id="KW-1185">Reference proteome</keyword>
<evidence type="ECO:0000259" key="4">
    <source>
        <dbReference type="PROSITE" id="PS50110"/>
    </source>
</evidence>
<dbReference type="Gene3D" id="1.10.10.10">
    <property type="entry name" value="Winged helix-like DNA-binding domain superfamily/Winged helix DNA-binding domain"/>
    <property type="match status" value="1"/>
</dbReference>
<dbReference type="PANTHER" id="PTHR48111:SF36">
    <property type="entry name" value="TRANSCRIPTIONAL REGULATORY PROTEIN CUTR"/>
    <property type="match status" value="1"/>
</dbReference>
<accession>A0ABS1MTY1</accession>
<keyword evidence="2" id="KW-0597">Phosphoprotein</keyword>
<gene>
    <name evidence="6" type="ORF">JK360_17585</name>
</gene>
<dbReference type="InterPro" id="IPR011006">
    <property type="entry name" value="CheY-like_superfamily"/>
</dbReference>
<dbReference type="InterPro" id="IPR001789">
    <property type="entry name" value="Sig_transdc_resp-reg_receiver"/>
</dbReference>
<dbReference type="RefSeq" id="WP_201805390.1">
    <property type="nucleotide sequence ID" value="NZ_JAERRI010000009.1"/>
</dbReference>
<dbReference type="InterPro" id="IPR036388">
    <property type="entry name" value="WH-like_DNA-bd_sf"/>
</dbReference>
<dbReference type="Proteomes" id="UP000629371">
    <property type="component" value="Unassembled WGS sequence"/>
</dbReference>
<comment type="caution">
    <text evidence="6">The sequence shown here is derived from an EMBL/GenBank/DDBJ whole genome shotgun (WGS) entry which is preliminary data.</text>
</comment>